<comment type="caution">
    <text evidence="1">The sequence shown here is derived from an EMBL/GenBank/DDBJ whole genome shotgun (WGS) entry which is preliminary data.</text>
</comment>
<organism evidence="1 2">
    <name type="scientific">Kitasatospora aburaviensis</name>
    <dbReference type="NCBI Taxonomy" id="67265"/>
    <lineage>
        <taxon>Bacteria</taxon>
        <taxon>Bacillati</taxon>
        <taxon>Actinomycetota</taxon>
        <taxon>Actinomycetes</taxon>
        <taxon>Kitasatosporales</taxon>
        <taxon>Streptomycetaceae</taxon>
        <taxon>Kitasatospora</taxon>
    </lineage>
</organism>
<evidence type="ECO:0000313" key="1">
    <source>
        <dbReference type="EMBL" id="MFC5887144.1"/>
    </source>
</evidence>
<reference evidence="2" key="1">
    <citation type="journal article" date="2019" name="Int. J. Syst. Evol. Microbiol.">
        <title>The Global Catalogue of Microorganisms (GCM) 10K type strain sequencing project: providing services to taxonomists for standard genome sequencing and annotation.</title>
        <authorList>
            <consortium name="The Broad Institute Genomics Platform"/>
            <consortium name="The Broad Institute Genome Sequencing Center for Infectious Disease"/>
            <person name="Wu L."/>
            <person name="Ma J."/>
        </authorList>
    </citation>
    <scope>NUCLEOTIDE SEQUENCE [LARGE SCALE GENOMIC DNA]</scope>
    <source>
        <strain evidence="2">CGMCC 4.1469</strain>
    </source>
</reference>
<dbReference type="RefSeq" id="WP_313762991.1">
    <property type="nucleotide sequence ID" value="NZ_BAAAVH010000039.1"/>
</dbReference>
<dbReference type="Proteomes" id="UP001596067">
    <property type="component" value="Unassembled WGS sequence"/>
</dbReference>
<accession>A0ABW1EZN6</accession>
<sequence length="144" mass="15623">MEGEIVQQVMASGATTVVGLMATDAWTQVRTRLAALFARGRGAEEVSAELEEIRVEVVRAGHDAEAVEDSTAEVRGRIRRLVRQDPAAAAELQEILEEFRHHLPEQPQVVVNNTIHGGSFGSGIVVQAHTSTVNGVLPQEPRPR</sequence>
<proteinExistence type="predicted"/>
<evidence type="ECO:0000313" key="2">
    <source>
        <dbReference type="Proteomes" id="UP001596067"/>
    </source>
</evidence>
<dbReference type="EMBL" id="JBHSOD010000023">
    <property type="protein sequence ID" value="MFC5887144.1"/>
    <property type="molecule type" value="Genomic_DNA"/>
</dbReference>
<protein>
    <submittedName>
        <fullName evidence="1">Uncharacterized protein</fullName>
    </submittedName>
</protein>
<gene>
    <name evidence="1" type="ORF">ACFP0N_19430</name>
</gene>
<keyword evidence="2" id="KW-1185">Reference proteome</keyword>
<name>A0ABW1EZN6_9ACTN</name>